<dbReference type="InterPro" id="IPR051088">
    <property type="entry name" value="PTS_Sugar-EIIC/EIIB"/>
</dbReference>
<evidence type="ECO:0000256" key="1">
    <source>
        <dbReference type="ARBA" id="ARBA00004651"/>
    </source>
</evidence>
<evidence type="ECO:0000256" key="9">
    <source>
        <dbReference type="PIRNR" id="PIRNR006351"/>
    </source>
</evidence>
<accession>A0A9D2FZU3</accession>
<evidence type="ECO:0000259" key="11">
    <source>
        <dbReference type="PROSITE" id="PS51105"/>
    </source>
</evidence>
<evidence type="ECO:0000313" key="13">
    <source>
        <dbReference type="Proteomes" id="UP000824106"/>
    </source>
</evidence>
<feature type="transmembrane region" description="Helical" evidence="10">
    <location>
        <begin position="365"/>
        <end position="393"/>
    </location>
</feature>
<dbReference type="GO" id="GO:0008982">
    <property type="term" value="F:protein-N(PI)-phosphohistidine-sugar phosphotransferase activity"/>
    <property type="evidence" value="ECO:0007669"/>
    <property type="project" value="UniProtKB-UniRule"/>
</dbReference>
<evidence type="ECO:0000313" key="12">
    <source>
        <dbReference type="EMBL" id="HIZ70429.1"/>
    </source>
</evidence>
<dbReference type="GO" id="GO:0009401">
    <property type="term" value="P:phosphoenolpyruvate-dependent sugar phosphotransferase system"/>
    <property type="evidence" value="ECO:0007669"/>
    <property type="project" value="UniProtKB-KW"/>
</dbReference>
<dbReference type="EMBL" id="DXAZ01000019">
    <property type="protein sequence ID" value="HIZ70429.1"/>
    <property type="molecule type" value="Genomic_DNA"/>
</dbReference>
<dbReference type="InterPro" id="IPR004501">
    <property type="entry name" value="PTS_EIIC_3"/>
</dbReference>
<feature type="transmembrane region" description="Helical" evidence="10">
    <location>
        <begin position="413"/>
        <end position="433"/>
    </location>
</feature>
<organism evidence="12 13">
    <name type="scientific">Candidatus Atopostipes pullistercoris</name>
    <dbReference type="NCBI Taxonomy" id="2838467"/>
    <lineage>
        <taxon>Bacteria</taxon>
        <taxon>Bacillati</taxon>
        <taxon>Bacillota</taxon>
        <taxon>Bacilli</taxon>
        <taxon>Lactobacillales</taxon>
        <taxon>Carnobacteriaceae</taxon>
        <taxon>Atopostipes</taxon>
    </lineage>
</organism>
<dbReference type="InterPro" id="IPR004796">
    <property type="entry name" value="PTS_IIC_cello"/>
</dbReference>
<feature type="transmembrane region" description="Helical" evidence="10">
    <location>
        <begin position="37"/>
        <end position="59"/>
    </location>
</feature>
<comment type="caution">
    <text evidence="12">The sequence shown here is derived from an EMBL/GenBank/DDBJ whole genome shotgun (WGS) entry which is preliminary data.</text>
</comment>
<dbReference type="InterPro" id="IPR003352">
    <property type="entry name" value="PTS_EIIC"/>
</dbReference>
<proteinExistence type="predicted"/>
<feature type="transmembrane region" description="Helical" evidence="10">
    <location>
        <begin position="235"/>
        <end position="254"/>
    </location>
</feature>
<protein>
    <recommendedName>
        <fullName evidence="9">Permease IIC component</fullName>
    </recommendedName>
</protein>
<sequence>MNEKANNFMNKLEEKFMGPLGSFSQTKFVRAIMNTGMATIPFTIVGSMFLVLNVLPMTFPALEGFFNATFFRFSELYMLANKATMGILALFFVIILGYEYTKTYIQDEKLNLDPLNGALLSVMAFFMTIPQIVFEDGYMTLINVMDDSSQVINGWEIGADGVTRLGTIGIFSGIIMAILAVEIYRISVQKDWTIKMPEAVPQGVSKAFTALIPAFLVALVVIVLQGILVALGTDIFQLVAIPFGFVTNIANSWAGLMVVVFLLHALWIVGIHGGTIITSLVAPITLANMQTNVEGSVIPFAGDIWNVFIHSGGSGATLGLTIWMAFRAKSEQLGALGKVSLVPGFFNINEPVIFGMPILYNPIMAIPFIIAPMITATITYVTINIGLVDPIIAQNPWPAPVGLGAFIATAGDWRSILLALVNVLVAFVIYYPFVKMYDKRLVEEELGNTNE</sequence>
<reference evidence="12" key="2">
    <citation type="submission" date="2021-04" db="EMBL/GenBank/DDBJ databases">
        <authorList>
            <person name="Gilroy R."/>
        </authorList>
    </citation>
    <scope>NUCLEOTIDE SEQUENCE</scope>
    <source>
        <strain evidence="12">CHK169-4300</strain>
    </source>
</reference>
<evidence type="ECO:0000256" key="2">
    <source>
        <dbReference type="ARBA" id="ARBA00022448"/>
    </source>
</evidence>
<evidence type="ECO:0000256" key="8">
    <source>
        <dbReference type="ARBA" id="ARBA00023136"/>
    </source>
</evidence>
<dbReference type="Pfam" id="PF02378">
    <property type="entry name" value="PTS_EIIC"/>
    <property type="match status" value="1"/>
</dbReference>
<dbReference type="NCBIfam" id="NF007157">
    <property type="entry name" value="PRK09592.1"/>
    <property type="match status" value="1"/>
</dbReference>
<dbReference type="Proteomes" id="UP000824106">
    <property type="component" value="Unassembled WGS sequence"/>
</dbReference>
<evidence type="ECO:0000256" key="7">
    <source>
        <dbReference type="ARBA" id="ARBA00022989"/>
    </source>
</evidence>
<reference evidence="12" key="1">
    <citation type="journal article" date="2021" name="PeerJ">
        <title>Extensive microbial diversity within the chicken gut microbiome revealed by metagenomics and culture.</title>
        <authorList>
            <person name="Gilroy R."/>
            <person name="Ravi A."/>
            <person name="Getino M."/>
            <person name="Pursley I."/>
            <person name="Horton D.L."/>
            <person name="Alikhan N.F."/>
            <person name="Baker D."/>
            <person name="Gharbi K."/>
            <person name="Hall N."/>
            <person name="Watson M."/>
            <person name="Adriaenssens E.M."/>
            <person name="Foster-Nyarko E."/>
            <person name="Jarju S."/>
            <person name="Secka A."/>
            <person name="Antonio M."/>
            <person name="Oren A."/>
            <person name="Chaudhuri R.R."/>
            <person name="La Ragione R."/>
            <person name="Hildebrand F."/>
            <person name="Pallen M.J."/>
        </authorList>
    </citation>
    <scope>NUCLEOTIDE SEQUENCE</scope>
    <source>
        <strain evidence="12">CHK169-4300</strain>
    </source>
</reference>
<dbReference type="PANTHER" id="PTHR33989:SF8">
    <property type="entry name" value="PERMEASE IIC COMPONENT"/>
    <property type="match status" value="1"/>
</dbReference>
<keyword evidence="6 10" id="KW-0812">Transmembrane</keyword>
<evidence type="ECO:0000256" key="5">
    <source>
        <dbReference type="ARBA" id="ARBA00022683"/>
    </source>
</evidence>
<dbReference type="AlphaFoldDB" id="A0A9D2FZU3"/>
<keyword evidence="8 9" id="KW-0472">Membrane</keyword>
<evidence type="ECO:0000256" key="10">
    <source>
        <dbReference type="SAM" id="Phobius"/>
    </source>
</evidence>
<keyword evidence="5" id="KW-0598">Phosphotransferase system</keyword>
<feature type="transmembrane region" description="Helical" evidence="10">
    <location>
        <begin position="110"/>
        <end position="133"/>
    </location>
</feature>
<keyword evidence="3 9" id="KW-1003">Cell membrane</keyword>
<evidence type="ECO:0000256" key="6">
    <source>
        <dbReference type="ARBA" id="ARBA00022692"/>
    </source>
</evidence>
<keyword evidence="2 9" id="KW-0813">Transport</keyword>
<dbReference type="NCBIfam" id="TIGR00410">
    <property type="entry name" value="lacE"/>
    <property type="match status" value="1"/>
</dbReference>
<name>A0A9D2FZU3_9LACT</name>
<feature type="domain" description="PTS EIIC type-3" evidence="11">
    <location>
        <begin position="12"/>
        <end position="433"/>
    </location>
</feature>
<feature type="transmembrane region" description="Helical" evidence="10">
    <location>
        <begin position="165"/>
        <end position="186"/>
    </location>
</feature>
<feature type="transmembrane region" description="Helical" evidence="10">
    <location>
        <begin position="304"/>
        <end position="326"/>
    </location>
</feature>
<dbReference type="GO" id="GO:0005886">
    <property type="term" value="C:plasma membrane"/>
    <property type="evidence" value="ECO:0007669"/>
    <property type="project" value="UniProtKB-SubCell"/>
</dbReference>
<evidence type="ECO:0000256" key="4">
    <source>
        <dbReference type="ARBA" id="ARBA00022597"/>
    </source>
</evidence>
<feature type="transmembrane region" description="Helical" evidence="10">
    <location>
        <begin position="261"/>
        <end position="284"/>
    </location>
</feature>
<dbReference type="PIRSF" id="PIRSF006351">
    <property type="entry name" value="PTS_EIIC-Cellobiose"/>
    <property type="match status" value="1"/>
</dbReference>
<feature type="transmembrane region" description="Helical" evidence="10">
    <location>
        <begin position="79"/>
        <end position="98"/>
    </location>
</feature>
<comment type="subcellular location">
    <subcellularLocation>
        <location evidence="1">Cell membrane</location>
        <topology evidence="1">Multi-pass membrane protein</topology>
    </subcellularLocation>
</comment>
<dbReference type="PROSITE" id="PS51105">
    <property type="entry name" value="PTS_EIIC_TYPE_3"/>
    <property type="match status" value="1"/>
</dbReference>
<feature type="transmembrane region" description="Helical" evidence="10">
    <location>
        <begin position="207"/>
        <end position="229"/>
    </location>
</feature>
<evidence type="ECO:0000256" key="3">
    <source>
        <dbReference type="ARBA" id="ARBA00022475"/>
    </source>
</evidence>
<dbReference type="GO" id="GO:1901264">
    <property type="term" value="P:carbohydrate derivative transport"/>
    <property type="evidence" value="ECO:0007669"/>
    <property type="project" value="TreeGrafter"/>
</dbReference>
<gene>
    <name evidence="12" type="primary">celB</name>
    <name evidence="12" type="ORF">H9808_01415</name>
</gene>
<dbReference type="PANTHER" id="PTHR33989">
    <property type="match status" value="1"/>
</dbReference>
<comment type="function">
    <text evidence="9">The phosphoenolpyruvate-dependent sugar phosphotransferase system (PTS), a major carbohydrate active -transport system, catalyzes the phosphorylation of incoming sugar substrates concomitant with their translocation across the cell membrane.</text>
</comment>
<keyword evidence="7 10" id="KW-1133">Transmembrane helix</keyword>
<keyword evidence="4 9" id="KW-0762">Sugar transport</keyword>